<dbReference type="InterPro" id="IPR011323">
    <property type="entry name" value="Mss4/transl-control_tumour"/>
</dbReference>
<keyword evidence="4" id="KW-0206">Cytoskeleton</keyword>
<dbReference type="InterPro" id="IPR011057">
    <property type="entry name" value="Mss4-like_sf"/>
</dbReference>
<reference evidence="9" key="1">
    <citation type="journal article" date="2016" name="Proc. Natl. Acad. Sci. U.S.A.">
        <title>Comparative genomics of biotechnologically important yeasts.</title>
        <authorList>
            <person name="Riley R."/>
            <person name="Haridas S."/>
            <person name="Wolfe K.H."/>
            <person name="Lopes M.R."/>
            <person name="Hittinger C.T."/>
            <person name="Goeker M."/>
            <person name="Salamov A.A."/>
            <person name="Wisecaver J.H."/>
            <person name="Long T.M."/>
            <person name="Calvey C.H."/>
            <person name="Aerts A.L."/>
            <person name="Barry K.W."/>
            <person name="Choi C."/>
            <person name="Clum A."/>
            <person name="Coughlan A.Y."/>
            <person name="Deshpande S."/>
            <person name="Douglass A.P."/>
            <person name="Hanson S.J."/>
            <person name="Klenk H.-P."/>
            <person name="LaButti K.M."/>
            <person name="Lapidus A."/>
            <person name="Lindquist E.A."/>
            <person name="Lipzen A.M."/>
            <person name="Meier-Kolthoff J.P."/>
            <person name="Ohm R.A."/>
            <person name="Otillar R.P."/>
            <person name="Pangilinan J.L."/>
            <person name="Peng Y."/>
            <person name="Rokas A."/>
            <person name="Rosa C.A."/>
            <person name="Scheuner C."/>
            <person name="Sibirny A.A."/>
            <person name="Slot J.C."/>
            <person name="Stielow J.B."/>
            <person name="Sun H."/>
            <person name="Kurtzman C.P."/>
            <person name="Blackwell M."/>
            <person name="Grigoriev I.V."/>
            <person name="Jeffries T.W."/>
        </authorList>
    </citation>
    <scope>NUCLEOTIDE SEQUENCE [LARGE SCALE GENOMIC DNA]</scope>
    <source>
        <strain evidence="9">NRRL Y-1626</strain>
    </source>
</reference>
<sequence>MFRYNKILNRSILITGSTKGLGNNLARRFIKDEIYDTLFIHGSSNETVTNSLTKILQEHNNLQNKHVIGVVCDFGLGNDQDGLSVELIDLNKNKFYKLDNFKSFLQQYPLDDIILNHAISQEKLFIKLNNIEINKILNINIISYLQLANSVLNNWLIKNLKTKNIKTITTIGSILNDFEKHEIKGNSIYSMSKKNVEMLSQVLSLEYGSRYKWLKIMHHNIPLLTDSSLVFNKGLLEKMNVKEDTIENVSKKIYNELTSQNLYSKYKYTSYNSTNKMIIYKDIISDDELLSDAYGVKLVDGVIYEADCDLIKVGNGDIDIGANPSAEDAEDDLEEGQEIVNNVVYSFRLQQTAFDKKSFLTYIKGYMKTIKKQLEETDPEAVSVFEKGAQAYVKKVVGSFKDWEFFTGESMNPDGMVVLLNYREDGTTPYVAIWKHGVSAEKI</sequence>
<evidence type="ECO:0000256" key="5">
    <source>
        <dbReference type="ARBA" id="ARBA00024683"/>
    </source>
</evidence>
<comment type="caution">
    <text evidence="8">The sequence shown here is derived from an EMBL/GenBank/DDBJ whole genome shotgun (WGS) entry which is preliminary data.</text>
</comment>
<dbReference type="PRINTS" id="PR01653">
    <property type="entry name" value="TCTPROTEIN"/>
</dbReference>
<name>A0A1B7TJ67_9ASCO</name>
<comment type="similarity">
    <text evidence="6">Belongs to the TCTP family.</text>
</comment>
<dbReference type="PANTHER" id="PTHR11991:SF0">
    <property type="entry name" value="TRANSLATIONALLY-CONTROLLED TUMOR PROTEIN"/>
    <property type="match status" value="1"/>
</dbReference>
<dbReference type="FunFam" id="2.170.150.10:FF:000002">
    <property type="entry name" value="Translationally-controlled tumor protein homolog"/>
    <property type="match status" value="1"/>
</dbReference>
<dbReference type="Proteomes" id="UP000092321">
    <property type="component" value="Unassembled WGS sequence"/>
</dbReference>
<evidence type="ECO:0000313" key="9">
    <source>
        <dbReference type="Proteomes" id="UP000092321"/>
    </source>
</evidence>
<protein>
    <recommendedName>
        <fullName evidence="2">Translationally-controlled tumor protein homolog</fullName>
    </recommendedName>
</protein>
<dbReference type="Pfam" id="PF00838">
    <property type="entry name" value="TCTP"/>
    <property type="match status" value="1"/>
</dbReference>
<keyword evidence="9" id="KW-1185">Reference proteome</keyword>
<dbReference type="PANTHER" id="PTHR11991">
    <property type="entry name" value="TRANSLATIONALLY CONTROLLED TUMOR PROTEIN-RELATED"/>
    <property type="match status" value="1"/>
</dbReference>
<keyword evidence="4" id="KW-0963">Cytoplasm</keyword>
<dbReference type="OrthoDB" id="10248936at2759"/>
<evidence type="ECO:0000256" key="3">
    <source>
        <dbReference type="ARBA" id="ARBA00022701"/>
    </source>
</evidence>
<accession>A0A1B7TJ67</accession>
<evidence type="ECO:0000313" key="8">
    <source>
        <dbReference type="EMBL" id="OBA28779.1"/>
    </source>
</evidence>
<dbReference type="SUPFAM" id="SSF51316">
    <property type="entry name" value="Mss4-like"/>
    <property type="match status" value="1"/>
</dbReference>
<feature type="domain" description="TCTP" evidence="7">
    <location>
        <begin position="277"/>
        <end position="443"/>
    </location>
</feature>
<dbReference type="EMBL" id="LXPE01000002">
    <property type="protein sequence ID" value="OBA28779.1"/>
    <property type="molecule type" value="Genomic_DNA"/>
</dbReference>
<dbReference type="GO" id="GO:0005509">
    <property type="term" value="F:calcium ion binding"/>
    <property type="evidence" value="ECO:0007669"/>
    <property type="project" value="TreeGrafter"/>
</dbReference>
<evidence type="ECO:0000259" key="7">
    <source>
        <dbReference type="PROSITE" id="PS51797"/>
    </source>
</evidence>
<proteinExistence type="inferred from homology"/>
<comment type="subcellular location">
    <subcellularLocation>
        <location evidence="1">Cytoplasm</location>
        <location evidence="1">Cytoskeleton</location>
    </subcellularLocation>
</comment>
<evidence type="ECO:0000256" key="1">
    <source>
        <dbReference type="ARBA" id="ARBA00004245"/>
    </source>
</evidence>
<dbReference type="SUPFAM" id="SSF51735">
    <property type="entry name" value="NAD(P)-binding Rossmann-fold domains"/>
    <property type="match status" value="1"/>
</dbReference>
<evidence type="ECO:0000256" key="4">
    <source>
        <dbReference type="ARBA" id="ARBA00023212"/>
    </source>
</evidence>
<comment type="function">
    <text evidence="5">Involved in protein synthesis. Involved in microtubule stabilization.</text>
</comment>
<dbReference type="AlphaFoldDB" id="A0A1B7TJ67"/>
<dbReference type="InterPro" id="IPR018103">
    <property type="entry name" value="Translation_control_tumour_CS"/>
</dbReference>
<gene>
    <name evidence="8" type="ORF">HANVADRAFT_414</name>
</gene>
<dbReference type="Gene3D" id="3.40.50.720">
    <property type="entry name" value="NAD(P)-binding Rossmann-like Domain"/>
    <property type="match status" value="1"/>
</dbReference>
<dbReference type="GO" id="GO:0005737">
    <property type="term" value="C:cytoplasm"/>
    <property type="evidence" value="ECO:0007669"/>
    <property type="project" value="TreeGrafter"/>
</dbReference>
<dbReference type="Pfam" id="PF00106">
    <property type="entry name" value="adh_short"/>
    <property type="match status" value="1"/>
</dbReference>
<dbReference type="PROSITE" id="PS01003">
    <property type="entry name" value="TCTP_2"/>
    <property type="match status" value="1"/>
</dbReference>
<dbReference type="InterPro" id="IPR036291">
    <property type="entry name" value="NAD(P)-bd_dom_sf"/>
</dbReference>
<dbReference type="PROSITE" id="PS51797">
    <property type="entry name" value="TCTP_3"/>
    <property type="match status" value="1"/>
</dbReference>
<evidence type="ECO:0000256" key="6">
    <source>
        <dbReference type="PROSITE-ProRule" id="PRU01133"/>
    </source>
</evidence>
<keyword evidence="3" id="KW-0493">Microtubule</keyword>
<dbReference type="InterPro" id="IPR002347">
    <property type="entry name" value="SDR_fam"/>
</dbReference>
<dbReference type="InterPro" id="IPR034737">
    <property type="entry name" value="TCTP"/>
</dbReference>
<dbReference type="PROSITE" id="PS01002">
    <property type="entry name" value="TCTP_1"/>
    <property type="match status" value="1"/>
</dbReference>
<evidence type="ECO:0000256" key="2">
    <source>
        <dbReference type="ARBA" id="ARBA00014759"/>
    </source>
</evidence>
<organism evidence="8 9">
    <name type="scientific">Hanseniaspora valbyensis NRRL Y-1626</name>
    <dbReference type="NCBI Taxonomy" id="766949"/>
    <lineage>
        <taxon>Eukaryota</taxon>
        <taxon>Fungi</taxon>
        <taxon>Dikarya</taxon>
        <taxon>Ascomycota</taxon>
        <taxon>Saccharomycotina</taxon>
        <taxon>Saccharomycetes</taxon>
        <taxon>Saccharomycodales</taxon>
        <taxon>Saccharomycodaceae</taxon>
        <taxon>Hanseniaspora</taxon>
    </lineage>
</organism>
<dbReference type="Gene3D" id="2.170.150.10">
    <property type="entry name" value="Metal Binding Protein, Guanine Nucleotide Exchange Factor, Chain A"/>
    <property type="match status" value="1"/>
</dbReference>
<dbReference type="GO" id="GO:0005874">
    <property type="term" value="C:microtubule"/>
    <property type="evidence" value="ECO:0007669"/>
    <property type="project" value="UniProtKB-KW"/>
</dbReference>
<dbReference type="InterPro" id="IPR018105">
    <property type="entry name" value="Translational_control_tumour_p"/>
</dbReference>